<evidence type="ECO:0000256" key="2">
    <source>
        <dbReference type="SAM" id="Phobius"/>
    </source>
</evidence>
<feature type="compositionally biased region" description="Basic and acidic residues" evidence="1">
    <location>
        <begin position="1718"/>
        <end position="1729"/>
    </location>
</feature>
<proteinExistence type="predicted"/>
<reference evidence="3 4" key="1">
    <citation type="submission" date="2018-06" db="EMBL/GenBank/DDBJ databases">
        <title>Complete Genomes of Monosporascus.</title>
        <authorList>
            <person name="Robinson A.J."/>
            <person name="Natvig D.O."/>
        </authorList>
    </citation>
    <scope>NUCLEOTIDE SEQUENCE [LARGE SCALE GENOMIC DNA]</scope>
    <source>
        <strain evidence="3 4">CBS 110550</strain>
    </source>
</reference>
<evidence type="ECO:0000256" key="1">
    <source>
        <dbReference type="SAM" id="MobiDB-lite"/>
    </source>
</evidence>
<protein>
    <submittedName>
        <fullName evidence="3">Uncharacterized protein</fullName>
    </submittedName>
</protein>
<evidence type="ECO:0000313" key="3">
    <source>
        <dbReference type="EMBL" id="RYO75088.1"/>
    </source>
</evidence>
<feature type="region of interest" description="Disordered" evidence="1">
    <location>
        <begin position="518"/>
        <end position="573"/>
    </location>
</feature>
<feature type="compositionally biased region" description="Basic and acidic residues" evidence="1">
    <location>
        <begin position="341"/>
        <end position="351"/>
    </location>
</feature>
<feature type="compositionally biased region" description="Polar residues" evidence="1">
    <location>
        <begin position="780"/>
        <end position="799"/>
    </location>
</feature>
<feature type="compositionally biased region" description="Low complexity" evidence="1">
    <location>
        <begin position="387"/>
        <end position="398"/>
    </location>
</feature>
<name>A0A4Q4SSG9_9PEZI</name>
<sequence>MANPGDIQALVAAFAFGILVNAASAAVVLFTRGHGLAIFRDRLRLALTIFLGSSALWALTAFISTLIDTTALSACQTTVTFSTTLDQVARIAIEQYIVSLAQDEKSPLGLLPQFLVALRLVLGIVFVGFTRSTFQPTCVPMSNEVPLSISVIVMDAMILVLLAIQFLSKSSGKDVQERQLHSGKVKSFLLLAAGLTIWMGTSVTMLLGLGSIDLVFKTTVPAIGLVILIAILTLLSGFVIRPLGLFPRHSELPTSRATGGARNLASSGTTYYPPSRYEDIKEFGRSAISRQINPASGLPVVRGLGNSVTRPPISRPILIDTESAQNVLSRIPTVDLATAARNEKRRREDGKPGPYLVAAGQPPLPPDQSAEEDTAEDIKWKNAIPTSSVSRGMSGSDSQKTAQRSPTQLPPLPPPPKSAGHISRPHPNNTQSMTFVEKMDFFYAPPLSAFSAATTSQRTSSVSAMPPVLNASIESKLPPSDAIVKVDSRQRRSIMSNNSSVRTASVLDLTEVPGEMRRSTVLPIAEGPRDKADDSEKSELPGIPEDRRRSNDRSQVNMKRNSSPVLPSRLSGFSTVTEESRDWGSLHSAVVPVHLQQARCCARSTYIQLDARRSEPRGEQVDPSRDDGPGEIMTVMLDSALHAQTRKSFDAENRRPQKVAASETYGLPPFHRRVGDECPTFSRRNRTQSRKMPPPAPLLLNGKGCKKAIIVQSTEPSPQDSPTDACQMIEAQLQKLKQANEVSVRNERDRMTLLHNLELEMGQQENKWQTLQLNIKRDSVSTVKTSPAGNSRPTSTVDAPSQGCPQRFLPPERVSRRSFLNSSSTIRSRDGDVAVTPSSQSSRNNRASIQRTRLAEAQIENMASTPQLILKHNNLNVLAVSKFSLGSPSPPDTDDESEFDFEAESGDVPQDLNSGAFKTTSAPGLWEPKVLVTATGSSGLWNAPAEPSSKTREHYELPALSVRVKVRKNLEPLVAESSLLWQKNTSAREDKPTSGLWQERILIEPQQPQKTMSRALATRPPRRSKRITLLPDILESPQPLDERGTLGIFQLPSGEKSEHATVLPRPAQIFMAMPGTMTTGGPTISAILEARARRIEDEEISHSTFFDESDEDGGDNFDEFTGRESTGDEFDETTLWEIANLLRTRQVPTRNSLLLMSPCSPSEFDDSVLEGYEDMLSGDEYDEGHYGEGMVEFGMACEEDNATGQCTAMSVKPATVQSHLWSDKTICTDITHFGLPQPDNEVWNAYVAEASYHTHPRSRTEEILPVESNKLWMPSAKDVTAIYSTGLWASRRATSAAPFQSPAKASLLWSKASQPPQSPLKGLFDVASRRSDYRRTSAEPAALYMTRAPRVTLEPLEQLTTTGLWNTQKSNLATFSHRTVHRLWKKSAVITMQQSEGLFDIRFKRVDYRRTSQIPAALSMTRKPSIRREPLAELTSRNLWTVQPPSKLLSASGRPSLWTKTVAVTSEVPSLFRIDPGRKVYRTTTADPAALQMIRRPRQLQGSLQELESNSLWENTGRVQAVLDWLSVSSTRPRSPSVYSVSSDSATSSPVSDAFSVKTNVTRASSVAESTMSRANSLGRRHKRTFTEDAVPEVPELPEQFVVKNLDEAKPEKPVRVPLRKLCLPSVAYPADWDAALREAIAASRPNRVARIAATPQEWSAALESAILASYPRTAAGQRSLWVKPTSSPAVAPKGMWTAATATGRSGVDASLPAVEVDTKSYRSRRTDQSTEASPDFGAQRLWRRGDNSPLILGSGFHTRDWLEDTTKRRFTRLQLRY</sequence>
<evidence type="ECO:0000313" key="4">
    <source>
        <dbReference type="Proteomes" id="UP000293360"/>
    </source>
</evidence>
<organism evidence="3 4">
    <name type="scientific">Monosporascus ibericus</name>
    <dbReference type="NCBI Taxonomy" id="155417"/>
    <lineage>
        <taxon>Eukaryota</taxon>
        <taxon>Fungi</taxon>
        <taxon>Dikarya</taxon>
        <taxon>Ascomycota</taxon>
        <taxon>Pezizomycotina</taxon>
        <taxon>Sordariomycetes</taxon>
        <taxon>Xylariomycetidae</taxon>
        <taxon>Xylariales</taxon>
        <taxon>Xylariales incertae sedis</taxon>
        <taxon>Monosporascus</taxon>
    </lineage>
</organism>
<dbReference type="EMBL" id="QJNU01001570">
    <property type="protein sequence ID" value="RYO75088.1"/>
    <property type="molecule type" value="Genomic_DNA"/>
</dbReference>
<feature type="compositionally biased region" description="Pro residues" evidence="1">
    <location>
        <begin position="408"/>
        <end position="417"/>
    </location>
</feature>
<dbReference type="Proteomes" id="UP000293360">
    <property type="component" value="Unassembled WGS sequence"/>
</dbReference>
<keyword evidence="4" id="KW-1185">Reference proteome</keyword>
<comment type="caution">
    <text evidence="3">The sequence shown here is derived from an EMBL/GenBank/DDBJ whole genome shotgun (WGS) entry which is preliminary data.</text>
</comment>
<feature type="transmembrane region" description="Helical" evidence="2">
    <location>
        <begin position="12"/>
        <end position="31"/>
    </location>
</feature>
<feature type="transmembrane region" description="Helical" evidence="2">
    <location>
        <begin position="188"/>
        <end position="210"/>
    </location>
</feature>
<keyword evidence="2" id="KW-0472">Membrane</keyword>
<feature type="transmembrane region" description="Helical" evidence="2">
    <location>
        <begin position="222"/>
        <end position="240"/>
    </location>
</feature>
<feature type="region of interest" description="Disordered" evidence="1">
    <location>
        <begin position="779"/>
        <end position="849"/>
    </location>
</feature>
<feature type="compositionally biased region" description="Polar residues" evidence="1">
    <location>
        <begin position="553"/>
        <end position="573"/>
    </location>
</feature>
<feature type="compositionally biased region" description="Basic and acidic residues" evidence="1">
    <location>
        <begin position="611"/>
        <end position="628"/>
    </location>
</feature>
<keyword evidence="2" id="KW-0812">Transmembrane</keyword>
<feature type="compositionally biased region" description="Polar residues" evidence="1">
    <location>
        <begin position="836"/>
        <end position="849"/>
    </location>
</feature>
<feature type="region of interest" description="Disordered" evidence="1">
    <location>
        <begin position="1718"/>
        <end position="1742"/>
    </location>
</feature>
<feature type="region of interest" description="Disordered" evidence="1">
    <location>
        <begin position="339"/>
        <end position="431"/>
    </location>
</feature>
<feature type="region of interest" description="Disordered" evidence="1">
    <location>
        <begin position="611"/>
        <end position="630"/>
    </location>
</feature>
<feature type="transmembrane region" description="Helical" evidence="2">
    <location>
        <begin position="43"/>
        <end position="63"/>
    </location>
</feature>
<dbReference type="OrthoDB" id="5370537at2759"/>
<keyword evidence="2" id="KW-1133">Transmembrane helix</keyword>
<feature type="compositionally biased region" description="Basic and acidic residues" evidence="1">
    <location>
        <begin position="527"/>
        <end position="552"/>
    </location>
</feature>
<feature type="region of interest" description="Disordered" evidence="1">
    <location>
        <begin position="667"/>
        <end position="701"/>
    </location>
</feature>
<feature type="transmembrane region" description="Helical" evidence="2">
    <location>
        <begin position="149"/>
        <end position="168"/>
    </location>
</feature>
<gene>
    <name evidence="3" type="ORF">DL764_010584</name>
</gene>
<feature type="transmembrane region" description="Helical" evidence="2">
    <location>
        <begin position="110"/>
        <end position="129"/>
    </location>
</feature>
<feature type="region of interest" description="Disordered" evidence="1">
    <location>
        <begin position="1531"/>
        <end position="1552"/>
    </location>
</feature>
<accession>A0A4Q4SSG9</accession>